<evidence type="ECO:0000313" key="2">
    <source>
        <dbReference type="Proteomes" id="UP001374599"/>
    </source>
</evidence>
<protein>
    <submittedName>
        <fullName evidence="1">MBL fold metallo-hydrolase</fullName>
    </submittedName>
</protein>
<gene>
    <name evidence="1" type="ORF">AN2V17_12010</name>
</gene>
<reference evidence="1" key="1">
    <citation type="submission" date="2023-09" db="EMBL/GenBank/DDBJ databases">
        <title>Vallitalea sediminicola and Vallitalea maricola sp. nov., anaerobic bacteria isolated from marine sediment.</title>
        <authorList>
            <person name="Hirano S."/>
            <person name="Maeda A."/>
            <person name="Terahara T."/>
            <person name="Mori K."/>
            <person name="Hamada M."/>
            <person name="Matsumoto R."/>
            <person name="Kobayashi T."/>
        </authorList>
    </citation>
    <scope>NUCLEOTIDE SEQUENCE</scope>
    <source>
        <strain evidence="1">AN17-2</strain>
    </source>
</reference>
<dbReference type="Proteomes" id="UP001374599">
    <property type="component" value="Unassembled WGS sequence"/>
</dbReference>
<name>A0ACB5UHN6_9FIRM</name>
<evidence type="ECO:0000313" key="1">
    <source>
        <dbReference type="EMBL" id="GMQ61971.1"/>
    </source>
</evidence>
<keyword evidence="2" id="KW-1185">Reference proteome</keyword>
<accession>A0ACB5UHN6</accession>
<comment type="caution">
    <text evidence="1">The sequence shown here is derived from an EMBL/GenBank/DDBJ whole genome shotgun (WGS) entry which is preliminary data.</text>
</comment>
<proteinExistence type="predicted"/>
<sequence length="245" mass="27834">MTEIITLRLLFEMGQMRFYIYPVVIKNNDNLIMIDVGYPMSLPAIEKTFDELGLDIHNLSQVILTHHDHDHMGAIKELVTKYPNVEVKCSNNQIPYVLGKKKSLRLEQAEINGESLKGEAKTYNDGFIQMLRSVQYLEHATTLSDGEIISEGVKVIETPGHMPGHISLYIEPEKTLISGDMLISEGGVLGIADKRFVLDEEEEIKSLEKVFNYDIEKIICYHGGEYASDEIKEELRNIINKGYSK</sequence>
<organism evidence="1 2">
    <name type="scientific">Vallitalea maricola</name>
    <dbReference type="NCBI Taxonomy" id="3074433"/>
    <lineage>
        <taxon>Bacteria</taxon>
        <taxon>Bacillati</taxon>
        <taxon>Bacillota</taxon>
        <taxon>Clostridia</taxon>
        <taxon>Lachnospirales</taxon>
        <taxon>Vallitaleaceae</taxon>
        <taxon>Vallitalea</taxon>
    </lineage>
</organism>
<dbReference type="EMBL" id="BTPU01000018">
    <property type="protein sequence ID" value="GMQ61971.1"/>
    <property type="molecule type" value="Genomic_DNA"/>
</dbReference>